<evidence type="ECO:0000313" key="2">
    <source>
        <dbReference type="Proteomes" id="UP001173801"/>
    </source>
</evidence>
<organism evidence="1 2">
    <name type="scientific">Campylobacter gastrosuis</name>
    <dbReference type="NCBI Taxonomy" id="2974576"/>
    <lineage>
        <taxon>Bacteria</taxon>
        <taxon>Pseudomonadati</taxon>
        <taxon>Campylobacterota</taxon>
        <taxon>Epsilonproteobacteria</taxon>
        <taxon>Campylobacterales</taxon>
        <taxon>Campylobacteraceae</taxon>
        <taxon>Campylobacter</taxon>
    </lineage>
</organism>
<reference evidence="1" key="2">
    <citation type="journal article" date="2023" name="Microorganisms">
        <title>Isolation and Genomic Characteristics of Cat-Borne Campylobacter felis sp. nov. and Sheep-Borne Campylobacter ovis sp. nov.</title>
        <authorList>
            <person name="Wang H."/>
            <person name="Li Y."/>
            <person name="Gu Y."/>
            <person name="Zhou G."/>
            <person name="Chen X."/>
            <person name="Zhang X."/>
            <person name="Shao Z."/>
            <person name="Zhang J."/>
            <person name="Zhang M."/>
        </authorList>
    </citation>
    <scope>NUCLEOTIDE SEQUENCE</scope>
    <source>
        <strain evidence="1">PS10</strain>
    </source>
</reference>
<protein>
    <submittedName>
        <fullName evidence="1">Uncharacterized protein</fullName>
    </submittedName>
</protein>
<keyword evidence="2" id="KW-1185">Reference proteome</keyword>
<comment type="caution">
    <text evidence="1">The sequence shown here is derived from an EMBL/GenBank/DDBJ whole genome shotgun (WGS) entry which is preliminary data.</text>
</comment>
<dbReference type="Proteomes" id="UP001173801">
    <property type="component" value="Unassembled WGS sequence"/>
</dbReference>
<reference evidence="1" key="1">
    <citation type="submission" date="2022-08" db="EMBL/GenBank/DDBJ databases">
        <authorList>
            <person name="Wang H."/>
        </authorList>
    </citation>
    <scope>NUCLEOTIDE SEQUENCE</scope>
    <source>
        <strain evidence="1">PS10</strain>
    </source>
</reference>
<dbReference type="EMBL" id="JANURM010000027">
    <property type="protein sequence ID" value="MDL0089926.1"/>
    <property type="molecule type" value="Genomic_DNA"/>
</dbReference>
<sequence length="290" mass="34585">MFDYDFKSGIDSFRFVINKSVFLKFMRKLELNTNLRAIERNKTISDYAKYKFKNEAPLLMPKGSEFKMRYINFKRNNKSLTNAMIVIENSNTLNGLCRKNKRPFGYYVMVVFAGLYQPQREVFKKTYDVLGKFLKRFKTYQFDLANDFKSDNQAGAKMKRFFKERLKRYSNNFMSYKTTLYANYCRSGRFYGLNKVCFYDKYKKESEHHNLKLDDSLKGWHRLELTFTLKSKFIDKIENKDFMDYVYVMDDIANLISDGACPFGVNIDILKEQVNFFKDNRRALSFTKSA</sequence>
<accession>A0ABT7HSL6</accession>
<name>A0ABT7HSL6_9BACT</name>
<dbReference type="RefSeq" id="WP_284938692.1">
    <property type="nucleotide sequence ID" value="NZ_JANURM010000027.1"/>
</dbReference>
<evidence type="ECO:0000313" key="1">
    <source>
        <dbReference type="EMBL" id="MDL0089926.1"/>
    </source>
</evidence>
<gene>
    <name evidence="1" type="ORF">NYG85_11220</name>
</gene>
<proteinExistence type="predicted"/>